<protein>
    <submittedName>
        <fullName evidence="1">Uncharacterized protein</fullName>
    </submittedName>
</protein>
<dbReference type="STRING" id="463025.BAU08_22740"/>
<reference evidence="1 2" key="1">
    <citation type="submission" date="2016-06" db="EMBL/GenBank/DDBJ databases">
        <title>Complete genome sequences of Bordetella bronchialis and Bordetella flabilis.</title>
        <authorList>
            <person name="LiPuma J.J."/>
            <person name="Spilker T."/>
        </authorList>
    </citation>
    <scope>NUCLEOTIDE SEQUENCE [LARGE SCALE GENOMIC DNA]</scope>
    <source>
        <strain evidence="1 2">AU17976</strain>
    </source>
</reference>
<dbReference type="Proteomes" id="UP000092213">
    <property type="component" value="Chromosome"/>
</dbReference>
<organism evidence="1 2">
    <name type="scientific">Bordetella bronchialis</name>
    <dbReference type="NCBI Taxonomy" id="463025"/>
    <lineage>
        <taxon>Bacteria</taxon>
        <taxon>Pseudomonadati</taxon>
        <taxon>Pseudomonadota</taxon>
        <taxon>Betaproteobacteria</taxon>
        <taxon>Burkholderiales</taxon>
        <taxon>Alcaligenaceae</taxon>
        <taxon>Bordetella</taxon>
    </lineage>
</organism>
<dbReference type="EMBL" id="CP016171">
    <property type="protein sequence ID" value="ANN73795.1"/>
    <property type="molecule type" value="Genomic_DNA"/>
</dbReference>
<dbReference type="RefSeq" id="WP_066671911.1">
    <property type="nucleotide sequence ID" value="NZ_CP016171.1"/>
</dbReference>
<gene>
    <name evidence="1" type="ORF">BAU08_22740</name>
</gene>
<accession>A0A193G1S3</accession>
<proteinExistence type="predicted"/>
<dbReference type="AlphaFoldDB" id="A0A193G1S3"/>
<evidence type="ECO:0000313" key="2">
    <source>
        <dbReference type="Proteomes" id="UP000092213"/>
    </source>
</evidence>
<sequence>MTTPPLWSAADIQAHCERYGLRLPEPLMRRMQELSTTVTQTGMAISRMPTKDREPALVFNLPAGSSNREEA</sequence>
<name>A0A193G1S3_9BORD</name>
<evidence type="ECO:0000313" key="1">
    <source>
        <dbReference type="EMBL" id="ANN73795.1"/>
    </source>
</evidence>